<dbReference type="InterPro" id="IPR004926">
    <property type="entry name" value="LEA_3a"/>
</dbReference>
<organism evidence="2 3">
    <name type="scientific">Lithospermum erythrorhizon</name>
    <name type="common">Purple gromwell</name>
    <name type="synonym">Lithospermum officinale var. erythrorhizon</name>
    <dbReference type="NCBI Taxonomy" id="34254"/>
    <lineage>
        <taxon>Eukaryota</taxon>
        <taxon>Viridiplantae</taxon>
        <taxon>Streptophyta</taxon>
        <taxon>Embryophyta</taxon>
        <taxon>Tracheophyta</taxon>
        <taxon>Spermatophyta</taxon>
        <taxon>Magnoliopsida</taxon>
        <taxon>eudicotyledons</taxon>
        <taxon>Gunneridae</taxon>
        <taxon>Pentapetalae</taxon>
        <taxon>asterids</taxon>
        <taxon>lamiids</taxon>
        <taxon>Boraginales</taxon>
        <taxon>Boraginaceae</taxon>
        <taxon>Boraginoideae</taxon>
        <taxon>Lithospermeae</taxon>
        <taxon>Lithospermum</taxon>
    </lineage>
</organism>
<feature type="region of interest" description="Disordered" evidence="1">
    <location>
        <begin position="49"/>
        <end position="68"/>
    </location>
</feature>
<evidence type="ECO:0000256" key="1">
    <source>
        <dbReference type="SAM" id="MobiDB-lite"/>
    </source>
</evidence>
<keyword evidence="3" id="KW-1185">Reference proteome</keyword>
<evidence type="ECO:0000313" key="2">
    <source>
        <dbReference type="EMBL" id="GAA0148285.1"/>
    </source>
</evidence>
<accession>A0AAV3P9I5</accession>
<dbReference type="Proteomes" id="UP001454036">
    <property type="component" value="Unassembled WGS sequence"/>
</dbReference>
<comment type="caution">
    <text evidence="2">The sequence shown here is derived from an EMBL/GenBank/DDBJ whole genome shotgun (WGS) entry which is preliminary data.</text>
</comment>
<dbReference type="EMBL" id="BAABME010001216">
    <property type="protein sequence ID" value="GAA0148285.1"/>
    <property type="molecule type" value="Genomic_DNA"/>
</dbReference>
<sequence length="93" mass="10132">MARSFSNSRLMSDYVLDKISIALKSRGYVVGVETKEVVSERSNVMLRKGGEGGKVASSSAATTPWVPDHRPENVATEIGVVELRKLLLNPKIC</sequence>
<dbReference type="Pfam" id="PF03242">
    <property type="entry name" value="LEA_3a"/>
    <property type="match status" value="1"/>
</dbReference>
<reference evidence="2 3" key="1">
    <citation type="submission" date="2024-01" db="EMBL/GenBank/DDBJ databases">
        <title>The complete chloroplast genome sequence of Lithospermum erythrorhizon: insights into the phylogenetic relationship among Boraginaceae species and the maternal lineages of purple gromwells.</title>
        <authorList>
            <person name="Okada T."/>
            <person name="Watanabe K."/>
        </authorList>
    </citation>
    <scope>NUCLEOTIDE SEQUENCE [LARGE SCALE GENOMIC DNA]</scope>
</reference>
<protein>
    <submittedName>
        <fullName evidence="2">Uncharacterized protein</fullName>
    </submittedName>
</protein>
<name>A0AAV3P9I5_LITER</name>
<evidence type="ECO:0000313" key="3">
    <source>
        <dbReference type="Proteomes" id="UP001454036"/>
    </source>
</evidence>
<proteinExistence type="predicted"/>
<gene>
    <name evidence="2" type="ORF">LIER_07771</name>
</gene>
<dbReference type="AlphaFoldDB" id="A0AAV3P9I5"/>